<dbReference type="Pfam" id="PF03109">
    <property type="entry name" value="ABC1"/>
    <property type="match status" value="1"/>
</dbReference>
<name>A0A2R5GFK7_9STRA</name>
<feature type="region of interest" description="Disordered" evidence="5">
    <location>
        <begin position="110"/>
        <end position="152"/>
    </location>
</feature>
<dbReference type="InterPro" id="IPR011009">
    <property type="entry name" value="Kinase-like_dom_sf"/>
</dbReference>
<evidence type="ECO:0000256" key="1">
    <source>
        <dbReference type="ARBA" id="ARBA00009670"/>
    </source>
</evidence>
<dbReference type="SUPFAM" id="SSF56112">
    <property type="entry name" value="Protein kinase-like (PK-like)"/>
    <property type="match status" value="1"/>
</dbReference>
<dbReference type="PANTHER" id="PTHR43851">
    <property type="match status" value="1"/>
</dbReference>
<reference evidence="7 8" key="1">
    <citation type="submission" date="2017-12" db="EMBL/GenBank/DDBJ databases">
        <title>Sequencing, de novo assembly and annotation of complete genome of a new Thraustochytrid species, strain FCC1311.</title>
        <authorList>
            <person name="Sedici K."/>
            <person name="Godart F."/>
            <person name="Aiese Cigliano R."/>
            <person name="Sanseverino W."/>
            <person name="Barakat M."/>
            <person name="Ortet P."/>
            <person name="Marechal E."/>
            <person name="Cagnac O."/>
            <person name="Amato A."/>
        </authorList>
    </citation>
    <scope>NUCLEOTIDE SEQUENCE [LARGE SCALE GENOMIC DNA]</scope>
</reference>
<dbReference type="CDD" id="cd13970">
    <property type="entry name" value="ABC1_ADCK3"/>
    <property type="match status" value="1"/>
</dbReference>
<evidence type="ECO:0000313" key="8">
    <source>
        <dbReference type="Proteomes" id="UP000241890"/>
    </source>
</evidence>
<dbReference type="Proteomes" id="UP000241890">
    <property type="component" value="Unassembled WGS sequence"/>
</dbReference>
<evidence type="ECO:0000256" key="3">
    <source>
        <dbReference type="ARBA" id="ARBA00022741"/>
    </source>
</evidence>
<evidence type="ECO:0000256" key="5">
    <source>
        <dbReference type="SAM" id="MobiDB-lite"/>
    </source>
</evidence>
<feature type="region of interest" description="Disordered" evidence="5">
    <location>
        <begin position="194"/>
        <end position="213"/>
    </location>
</feature>
<dbReference type="PANTHER" id="PTHR43851:SF3">
    <property type="entry name" value="COENZYME Q8"/>
    <property type="match status" value="1"/>
</dbReference>
<comment type="caution">
    <text evidence="7">The sequence shown here is derived from an EMBL/GenBank/DDBJ whole genome shotgun (WGS) entry which is preliminary data.</text>
</comment>
<feature type="compositionally biased region" description="Basic and acidic residues" evidence="5">
    <location>
        <begin position="197"/>
        <end position="207"/>
    </location>
</feature>
<feature type="domain" description="ABC1 atypical kinase-like" evidence="6">
    <location>
        <begin position="262"/>
        <end position="507"/>
    </location>
</feature>
<feature type="compositionally biased region" description="Low complexity" evidence="5">
    <location>
        <begin position="116"/>
        <end position="125"/>
    </location>
</feature>
<dbReference type="AlphaFoldDB" id="A0A2R5GFK7"/>
<dbReference type="InterPro" id="IPR004147">
    <property type="entry name" value="ABC1_dom"/>
</dbReference>
<keyword evidence="7" id="KW-0418">Kinase</keyword>
<dbReference type="InterPro" id="IPR051409">
    <property type="entry name" value="Atypical_kinase_ADCK"/>
</dbReference>
<gene>
    <name evidence="7" type="ORF">FCC1311_047712</name>
</gene>
<keyword evidence="4" id="KW-0067">ATP-binding</keyword>
<protein>
    <submittedName>
        <fullName evidence="7">Atypical kinase COQ8A, mitochondrial</fullName>
    </submittedName>
</protein>
<keyword evidence="3" id="KW-0547">Nucleotide-binding</keyword>
<dbReference type="GO" id="GO:0006744">
    <property type="term" value="P:ubiquinone biosynthetic process"/>
    <property type="evidence" value="ECO:0007669"/>
    <property type="project" value="TreeGrafter"/>
</dbReference>
<organism evidence="7 8">
    <name type="scientific">Hondaea fermentalgiana</name>
    <dbReference type="NCBI Taxonomy" id="2315210"/>
    <lineage>
        <taxon>Eukaryota</taxon>
        <taxon>Sar</taxon>
        <taxon>Stramenopiles</taxon>
        <taxon>Bigyra</taxon>
        <taxon>Labyrinthulomycetes</taxon>
        <taxon>Thraustochytrida</taxon>
        <taxon>Thraustochytriidae</taxon>
        <taxon>Hondaea</taxon>
    </lineage>
</organism>
<dbReference type="GO" id="GO:0005524">
    <property type="term" value="F:ATP binding"/>
    <property type="evidence" value="ECO:0007669"/>
    <property type="project" value="UniProtKB-KW"/>
</dbReference>
<accession>A0A2R5GFK7</accession>
<evidence type="ECO:0000259" key="6">
    <source>
        <dbReference type="Pfam" id="PF03109"/>
    </source>
</evidence>
<keyword evidence="8" id="KW-1185">Reference proteome</keyword>
<sequence>MEQARRVLRHGDTARCAQGALMVAQELLRSQQRVAATGVGPSLRSHAQGLGQVADFFIARFAPSLVPDLAPEHAAAAGTKTDTAMQGVDHVPSGQAYADIDMSDFEPKVQMDASASPSGTSTVTPQGPPQGPAQPAASRPATPPSGLVDDDIELPTTAGKEQAVPSGPLSRVVGFSRLAAGLAAGTVSESVRRGFGAKREEDNENPSRKRGMRDAVLSDANSDRIAATLCRMRGAALKLGQMLSIQDETVLPPQLSRALERVRQSADIMPSAQLDKVLRDELGADWRDNFVKFNNRPFAAASLGQVHQALLKTESGPVPVAVKVQFPGVADSIDSDLNNLKRLADVTGIFPRGLFIDRIVEVMKEELREECDYLAEAEHQMKFRDLLKDDSDAFFVPRAFKQTTTSRVLTTELARGVPIDKVVDTLSQEKRNRIGRLLLRLSLKELFEFRYMQTDPNFSNYMYDDKTGRVVLLDFGATRAYGREFVDDYMELVWAASNSDRAAILDYSVRLGFLTGDESQAMKNAHIHTGLEIGRPFQHDEPFDFRGSRMVNQMSKHGGTFMNERLTPPPKEVYSLHRKLSGAYMTCIKLGAIFPCRDLLVKTYNNAKAR</sequence>
<dbReference type="GO" id="GO:0016301">
    <property type="term" value="F:kinase activity"/>
    <property type="evidence" value="ECO:0007669"/>
    <property type="project" value="UniProtKB-KW"/>
</dbReference>
<dbReference type="OrthoDB" id="201153at2759"/>
<evidence type="ECO:0000313" key="7">
    <source>
        <dbReference type="EMBL" id="GBG28548.1"/>
    </source>
</evidence>
<evidence type="ECO:0000256" key="4">
    <source>
        <dbReference type="ARBA" id="ARBA00022840"/>
    </source>
</evidence>
<proteinExistence type="inferred from homology"/>
<evidence type="ECO:0000256" key="2">
    <source>
        <dbReference type="ARBA" id="ARBA00022679"/>
    </source>
</evidence>
<dbReference type="EMBL" id="BEYU01000043">
    <property type="protein sequence ID" value="GBG28548.1"/>
    <property type="molecule type" value="Genomic_DNA"/>
</dbReference>
<comment type="similarity">
    <text evidence="1">Belongs to the protein kinase superfamily. ADCK protein kinase family.</text>
</comment>
<dbReference type="InterPro" id="IPR034646">
    <property type="entry name" value="ADCK3_dom"/>
</dbReference>
<dbReference type="InParanoid" id="A0A2R5GFK7"/>
<keyword evidence="2" id="KW-0808">Transferase</keyword>